<dbReference type="FunFam" id="3.90.550.10:FF:000122">
    <property type="entry name" value="Dolichol-phosphate mannosyltransferase subunit 1"/>
    <property type="match status" value="1"/>
</dbReference>
<evidence type="ECO:0000259" key="4">
    <source>
        <dbReference type="Pfam" id="PF00535"/>
    </source>
</evidence>
<protein>
    <submittedName>
        <fullName evidence="5">Nucleotide-diphospho-sugar transferases</fullName>
    </submittedName>
</protein>
<dbReference type="SUPFAM" id="SSF53448">
    <property type="entry name" value="Nucleotide-diphospho-sugar transferases"/>
    <property type="match status" value="1"/>
</dbReference>
<dbReference type="EMBL" id="UPPP01000060">
    <property type="protein sequence ID" value="VBB05934.1"/>
    <property type="molecule type" value="Genomic_DNA"/>
</dbReference>
<dbReference type="CDD" id="cd06442">
    <property type="entry name" value="DPM1_like"/>
    <property type="match status" value="1"/>
</dbReference>
<evidence type="ECO:0000256" key="2">
    <source>
        <dbReference type="ARBA" id="ARBA00022676"/>
    </source>
</evidence>
<keyword evidence="6" id="KW-1185">Reference proteome</keyword>
<dbReference type="GO" id="GO:0004582">
    <property type="term" value="F:dolichyl-phosphate beta-D-mannosyltransferase activity"/>
    <property type="evidence" value="ECO:0007669"/>
    <property type="project" value="InterPro"/>
</dbReference>
<dbReference type="InterPro" id="IPR039528">
    <property type="entry name" value="DPM1-like"/>
</dbReference>
<proteinExistence type="inferred from homology"/>
<dbReference type="GO" id="GO:0009247">
    <property type="term" value="P:glycolipid biosynthetic process"/>
    <property type="evidence" value="ECO:0007669"/>
    <property type="project" value="TreeGrafter"/>
</dbReference>
<dbReference type="RefSeq" id="WP_122626897.1">
    <property type="nucleotide sequence ID" value="NZ_UPPP01000060.1"/>
</dbReference>
<keyword evidence="2" id="KW-0328">Glycosyltransferase</keyword>
<dbReference type="AlphaFoldDB" id="A0A498R3F4"/>
<dbReference type="GO" id="GO:0016020">
    <property type="term" value="C:membrane"/>
    <property type="evidence" value="ECO:0007669"/>
    <property type="project" value="GOC"/>
</dbReference>
<dbReference type="InterPro" id="IPR029044">
    <property type="entry name" value="Nucleotide-diphossugar_trans"/>
</dbReference>
<evidence type="ECO:0000256" key="1">
    <source>
        <dbReference type="ARBA" id="ARBA00006739"/>
    </source>
</evidence>
<gene>
    <name evidence="5" type="ORF">LUCI_1145</name>
</gene>
<feature type="domain" description="Glycosyltransferase 2-like" evidence="4">
    <location>
        <begin position="5"/>
        <end position="171"/>
    </location>
</feature>
<dbReference type="PANTHER" id="PTHR43398:SF1">
    <property type="entry name" value="DOLICHOL-PHOSPHATE MANNOSYLTRANSFERASE SUBUNIT 1"/>
    <property type="match status" value="1"/>
</dbReference>
<evidence type="ECO:0000313" key="6">
    <source>
        <dbReference type="Proteomes" id="UP000277811"/>
    </source>
</evidence>
<evidence type="ECO:0000256" key="3">
    <source>
        <dbReference type="ARBA" id="ARBA00022679"/>
    </source>
</evidence>
<dbReference type="InterPro" id="IPR001173">
    <property type="entry name" value="Glyco_trans_2-like"/>
</dbReference>
<comment type="similarity">
    <text evidence="1">Belongs to the glycosyltransferase 2 family.</text>
</comment>
<name>A0A498R3F4_9FIRM</name>
<organism evidence="5 6">
    <name type="scientific">Lucifera butyrica</name>
    <dbReference type="NCBI Taxonomy" id="1351585"/>
    <lineage>
        <taxon>Bacteria</taxon>
        <taxon>Bacillati</taxon>
        <taxon>Bacillota</taxon>
        <taxon>Negativicutes</taxon>
        <taxon>Veillonellales</taxon>
        <taxon>Veillonellaceae</taxon>
        <taxon>Lucifera</taxon>
    </lineage>
</organism>
<dbReference type="Proteomes" id="UP000277811">
    <property type="component" value="Unassembled WGS sequence"/>
</dbReference>
<keyword evidence="3 5" id="KW-0808">Transferase</keyword>
<sequence length="251" mass="28573">MMQLVIVPTYNERDNLGELLEGIYKAVADMHVLVVDDNSPDGTGKLASYLMNTRYKGSLFLIERTGKLGLGTAYLAGFKWALERKYQYIFEMDGDLSHNPRHLPSFLQAVKECDLVLGSRYVSGGGVRNWSLLRRLISRGGSLYSRFILGLPFQDLTGGFKCFRREVLEQINLAEIKSNGYSFQIEMTYRAFLKGFRIKEVPIVFEERLTGHSKMSYRIFAEAIVMVWKLRLDRKRLKAGTDTAQAAPPLP</sequence>
<dbReference type="Pfam" id="PF00535">
    <property type="entry name" value="Glycos_transf_2"/>
    <property type="match status" value="1"/>
</dbReference>
<evidence type="ECO:0000313" key="5">
    <source>
        <dbReference type="EMBL" id="VBB05934.1"/>
    </source>
</evidence>
<dbReference type="PANTHER" id="PTHR43398">
    <property type="entry name" value="DOLICHOL-PHOSPHATE MANNOSYLTRANSFERASE SUBUNIT 1"/>
    <property type="match status" value="1"/>
</dbReference>
<accession>A0A498R3F4</accession>
<dbReference type="OrthoDB" id="9807778at2"/>
<dbReference type="Gene3D" id="3.90.550.10">
    <property type="entry name" value="Spore Coat Polysaccharide Biosynthesis Protein SpsA, Chain A"/>
    <property type="match status" value="1"/>
</dbReference>
<reference evidence="5 6" key="1">
    <citation type="submission" date="2018-06" db="EMBL/GenBank/DDBJ databases">
        <authorList>
            <person name="Strepis N."/>
        </authorList>
    </citation>
    <scope>NUCLEOTIDE SEQUENCE [LARGE SCALE GENOMIC DNA]</scope>
    <source>
        <strain evidence="5">LUCI</strain>
    </source>
</reference>